<organism evidence="1 2">
    <name type="scientific">Cichorium intybus</name>
    <name type="common">Chicory</name>
    <dbReference type="NCBI Taxonomy" id="13427"/>
    <lineage>
        <taxon>Eukaryota</taxon>
        <taxon>Viridiplantae</taxon>
        <taxon>Streptophyta</taxon>
        <taxon>Embryophyta</taxon>
        <taxon>Tracheophyta</taxon>
        <taxon>Spermatophyta</taxon>
        <taxon>Magnoliopsida</taxon>
        <taxon>eudicotyledons</taxon>
        <taxon>Gunneridae</taxon>
        <taxon>Pentapetalae</taxon>
        <taxon>asterids</taxon>
        <taxon>campanulids</taxon>
        <taxon>Asterales</taxon>
        <taxon>Asteraceae</taxon>
        <taxon>Cichorioideae</taxon>
        <taxon>Cichorieae</taxon>
        <taxon>Cichoriinae</taxon>
        <taxon>Cichorium</taxon>
    </lineage>
</organism>
<comment type="caution">
    <text evidence="1">The sequence shown here is derived from an EMBL/GenBank/DDBJ whole genome shotgun (WGS) entry which is preliminary data.</text>
</comment>
<dbReference type="EMBL" id="CM042016">
    <property type="protein sequence ID" value="KAI3700712.1"/>
    <property type="molecule type" value="Genomic_DNA"/>
</dbReference>
<reference evidence="2" key="1">
    <citation type="journal article" date="2022" name="Mol. Ecol. Resour.">
        <title>The genomes of chicory, endive, great burdock and yacon provide insights into Asteraceae palaeo-polyploidization history and plant inulin production.</title>
        <authorList>
            <person name="Fan W."/>
            <person name="Wang S."/>
            <person name="Wang H."/>
            <person name="Wang A."/>
            <person name="Jiang F."/>
            <person name="Liu H."/>
            <person name="Zhao H."/>
            <person name="Xu D."/>
            <person name="Zhang Y."/>
        </authorList>
    </citation>
    <scope>NUCLEOTIDE SEQUENCE [LARGE SCALE GENOMIC DNA]</scope>
    <source>
        <strain evidence="2">cv. Punajuju</strain>
    </source>
</reference>
<gene>
    <name evidence="1" type="ORF">L2E82_45350</name>
</gene>
<accession>A0ACB8ZSB5</accession>
<dbReference type="Proteomes" id="UP001055811">
    <property type="component" value="Linkage Group LG08"/>
</dbReference>
<name>A0ACB8ZSB5_CICIN</name>
<reference evidence="1 2" key="2">
    <citation type="journal article" date="2022" name="Mol. Ecol. Resour.">
        <title>The genomes of chicory, endive, great burdock and yacon provide insights into Asteraceae paleo-polyploidization history and plant inulin production.</title>
        <authorList>
            <person name="Fan W."/>
            <person name="Wang S."/>
            <person name="Wang H."/>
            <person name="Wang A."/>
            <person name="Jiang F."/>
            <person name="Liu H."/>
            <person name="Zhao H."/>
            <person name="Xu D."/>
            <person name="Zhang Y."/>
        </authorList>
    </citation>
    <scope>NUCLEOTIDE SEQUENCE [LARGE SCALE GENOMIC DNA]</scope>
    <source>
        <strain evidence="2">cv. Punajuju</strain>
        <tissue evidence="1">Leaves</tissue>
    </source>
</reference>
<evidence type="ECO:0000313" key="2">
    <source>
        <dbReference type="Proteomes" id="UP001055811"/>
    </source>
</evidence>
<protein>
    <submittedName>
        <fullName evidence="1">Uncharacterized protein</fullName>
    </submittedName>
</protein>
<sequence>MPAVDGGSFWPVQSPPVVSQFHSIEVVLSGLRALFLWHHFLIFDESASAFWSFLNLSLDFNYIGIYQFSTVKAHWDEKLEEMKEFEEESEKLMKLHEREEG</sequence>
<proteinExistence type="predicted"/>
<evidence type="ECO:0000313" key="1">
    <source>
        <dbReference type="EMBL" id="KAI3700712.1"/>
    </source>
</evidence>
<keyword evidence="2" id="KW-1185">Reference proteome</keyword>